<reference evidence="1 2" key="2">
    <citation type="journal article" date="2022" name="Mol. Ecol. Resour.">
        <title>The genomes of chicory, endive, great burdock and yacon provide insights into Asteraceae paleo-polyploidization history and plant inulin production.</title>
        <authorList>
            <person name="Fan W."/>
            <person name="Wang S."/>
            <person name="Wang H."/>
            <person name="Wang A."/>
            <person name="Jiang F."/>
            <person name="Liu H."/>
            <person name="Zhao H."/>
            <person name="Xu D."/>
            <person name="Zhang Y."/>
        </authorList>
    </citation>
    <scope>NUCLEOTIDE SEQUENCE [LARGE SCALE GENOMIC DNA]</scope>
    <source>
        <strain evidence="2">cv. Punajuju</strain>
        <tissue evidence="1">Leaves</tissue>
    </source>
</reference>
<dbReference type="Proteomes" id="UP001055811">
    <property type="component" value="Linkage Group LG01"/>
</dbReference>
<reference evidence="2" key="1">
    <citation type="journal article" date="2022" name="Mol. Ecol. Resour.">
        <title>The genomes of chicory, endive, great burdock and yacon provide insights into Asteraceae palaeo-polyploidization history and plant inulin production.</title>
        <authorList>
            <person name="Fan W."/>
            <person name="Wang S."/>
            <person name="Wang H."/>
            <person name="Wang A."/>
            <person name="Jiang F."/>
            <person name="Liu H."/>
            <person name="Zhao H."/>
            <person name="Xu D."/>
            <person name="Zhang Y."/>
        </authorList>
    </citation>
    <scope>NUCLEOTIDE SEQUENCE [LARGE SCALE GENOMIC DNA]</scope>
    <source>
        <strain evidence="2">cv. Punajuju</strain>
    </source>
</reference>
<proteinExistence type="predicted"/>
<dbReference type="EMBL" id="CM042009">
    <property type="protein sequence ID" value="KAI3792235.1"/>
    <property type="molecule type" value="Genomic_DNA"/>
</dbReference>
<name>A0ACB9HAC7_CICIN</name>
<comment type="caution">
    <text evidence="1">The sequence shown here is derived from an EMBL/GenBank/DDBJ whole genome shotgun (WGS) entry which is preliminary data.</text>
</comment>
<evidence type="ECO:0000313" key="1">
    <source>
        <dbReference type="EMBL" id="KAI3792235.1"/>
    </source>
</evidence>
<sequence length="126" mass="13849">MEKDRMEKEVDNKKLHLLLIEQGGVRALLGMVRSANNDVIAQVARGLTNLAKCETRAITEGQKKGRSLLMDDGVLSWLLANSNTTSISTRRHIELSLCHLAQNGPCFYISCQAGTEHNNNMALAAD</sequence>
<keyword evidence="2" id="KW-1185">Reference proteome</keyword>
<protein>
    <submittedName>
        <fullName evidence="1">Uncharacterized protein</fullName>
    </submittedName>
</protein>
<evidence type="ECO:0000313" key="2">
    <source>
        <dbReference type="Proteomes" id="UP001055811"/>
    </source>
</evidence>
<organism evidence="1 2">
    <name type="scientific">Cichorium intybus</name>
    <name type="common">Chicory</name>
    <dbReference type="NCBI Taxonomy" id="13427"/>
    <lineage>
        <taxon>Eukaryota</taxon>
        <taxon>Viridiplantae</taxon>
        <taxon>Streptophyta</taxon>
        <taxon>Embryophyta</taxon>
        <taxon>Tracheophyta</taxon>
        <taxon>Spermatophyta</taxon>
        <taxon>Magnoliopsida</taxon>
        <taxon>eudicotyledons</taxon>
        <taxon>Gunneridae</taxon>
        <taxon>Pentapetalae</taxon>
        <taxon>asterids</taxon>
        <taxon>campanulids</taxon>
        <taxon>Asterales</taxon>
        <taxon>Asteraceae</taxon>
        <taxon>Cichorioideae</taxon>
        <taxon>Cichorieae</taxon>
        <taxon>Cichoriinae</taxon>
        <taxon>Cichorium</taxon>
    </lineage>
</organism>
<accession>A0ACB9HAC7</accession>
<gene>
    <name evidence="1" type="ORF">L2E82_06109</name>
</gene>